<reference evidence="33 34" key="1">
    <citation type="journal article" date="2022" name="G3 (Bethesda)">
        <title>Evaluating Illumina-, Nanopore-, and PacBio-based genome assembly strategies with the bald notothen, Trematomus borchgrevinki.</title>
        <authorList>
            <person name="Rayamajhi N."/>
            <person name="Cheng C.C."/>
            <person name="Catchen J.M."/>
        </authorList>
    </citation>
    <scope>NUCLEOTIDE SEQUENCE [LARGE SCALE GENOMIC DNA]</scope>
    <source>
        <strain evidence="33">AGRC-2024</strain>
    </source>
</reference>
<evidence type="ECO:0000256" key="27">
    <source>
        <dbReference type="ARBA" id="ARBA00073206"/>
    </source>
</evidence>
<dbReference type="GO" id="GO:0005886">
    <property type="term" value="C:plasma membrane"/>
    <property type="evidence" value="ECO:0007669"/>
    <property type="project" value="UniProtKB-SubCell"/>
</dbReference>
<evidence type="ECO:0000256" key="11">
    <source>
        <dbReference type="ARBA" id="ARBA00023136"/>
    </source>
</evidence>
<dbReference type="InterPro" id="IPR038770">
    <property type="entry name" value="Na+/solute_symporter_sf"/>
</dbReference>
<evidence type="ECO:0000256" key="32">
    <source>
        <dbReference type="SAM" id="Phobius"/>
    </source>
</evidence>
<evidence type="ECO:0000313" key="33">
    <source>
        <dbReference type="EMBL" id="KAL3049075.1"/>
    </source>
</evidence>
<evidence type="ECO:0000256" key="5">
    <source>
        <dbReference type="ARBA" id="ARBA00022692"/>
    </source>
</evidence>
<evidence type="ECO:0000256" key="4">
    <source>
        <dbReference type="ARBA" id="ARBA00022475"/>
    </source>
</evidence>
<evidence type="ECO:0000256" key="2">
    <source>
        <dbReference type="ARBA" id="ARBA00006528"/>
    </source>
</evidence>
<accession>A0ABD2G638</accession>
<keyword evidence="5 32" id="KW-0812">Transmembrane</keyword>
<evidence type="ECO:0000256" key="9">
    <source>
        <dbReference type="ARBA" id="ARBA00023055"/>
    </source>
</evidence>
<evidence type="ECO:0000256" key="10">
    <source>
        <dbReference type="ARBA" id="ARBA00023065"/>
    </source>
</evidence>
<comment type="catalytic activity">
    <reaction evidence="25">
        <text>estrone 3-sulfate(out) + 2 Na(+)(out) = estrone 3-sulfate(in) + 2 Na(+)(in)</text>
        <dbReference type="Rhea" id="RHEA:71083"/>
        <dbReference type="ChEBI" id="CHEBI:29101"/>
        <dbReference type="ChEBI" id="CHEBI:60050"/>
    </reaction>
</comment>
<feature type="transmembrane region" description="Helical" evidence="32">
    <location>
        <begin position="169"/>
        <end position="193"/>
    </location>
</feature>
<evidence type="ECO:0000256" key="25">
    <source>
        <dbReference type="ARBA" id="ARBA00052405"/>
    </source>
</evidence>
<comment type="catalytic activity">
    <reaction evidence="23">
        <text>taurohyocholate(out) + 2 Na(+)(out) = taurohyocholate(in) + 2 Na(+)(in)</text>
        <dbReference type="Rhea" id="RHEA:72171"/>
        <dbReference type="ChEBI" id="CHEBI:29101"/>
        <dbReference type="ChEBI" id="CHEBI:58874"/>
    </reaction>
</comment>
<proteinExistence type="inferred from homology"/>
<keyword evidence="3" id="KW-0813">Transport</keyword>
<dbReference type="InterPro" id="IPR002657">
    <property type="entry name" value="BilAc:Na_symport/Acr3"/>
</dbReference>
<evidence type="ECO:0000256" key="13">
    <source>
        <dbReference type="ARBA" id="ARBA00023201"/>
    </source>
</evidence>
<keyword evidence="11 32" id="KW-0472">Membrane</keyword>
<evidence type="ECO:0000256" key="28">
    <source>
        <dbReference type="ARBA" id="ARBA00075177"/>
    </source>
</evidence>
<keyword evidence="6" id="KW-0769">Symport</keyword>
<evidence type="ECO:0000256" key="1">
    <source>
        <dbReference type="ARBA" id="ARBA00004651"/>
    </source>
</evidence>
<keyword evidence="10" id="KW-0406">Ion transport</keyword>
<comment type="caution">
    <text evidence="33">The sequence shown here is derived from an EMBL/GenBank/DDBJ whole genome shotgun (WGS) entry which is preliminary data.</text>
</comment>
<evidence type="ECO:0000256" key="21">
    <source>
        <dbReference type="ARBA" id="ARBA00048338"/>
    </source>
</evidence>
<evidence type="ECO:0000256" key="18">
    <source>
        <dbReference type="ARBA" id="ARBA00047743"/>
    </source>
</evidence>
<feature type="transmembrane region" description="Helical" evidence="32">
    <location>
        <begin position="236"/>
        <end position="253"/>
    </location>
</feature>
<dbReference type="AlphaFoldDB" id="A0ABD2G638"/>
<keyword evidence="12" id="KW-0325">Glycoprotein</keyword>
<sequence>MSTKMNATLLYKGITDIYNEANISGNGSVMGVLNIPPSLEKAINILIVGMLFIIMISLGCTMEISKIKTHLFKPKGVSIALLAQFGIMPLTAFSLAKILQMEPIKAVTVLICGCCPGGSLSNIFSLAMKGDMNLSIVMTTCSCIAGLGMMPLLLYIYCQGFDGLEDAVPYVGIISALAFTLVPCTIGIVINHYKPKYSPFIKKAGLGILTVAAVIVFGLTYFAIKEFVWLVLTPDVLAVAALMPLIGFTLGYVMSRICRLSPKCSRTVSMETGCQNIQLCVTILKVAFSPQVIGPMFLFPLVYYTFQCAEALLLTLCFRCYRAFKPPAEDGDDVKQKGGEAATDHCLVLDEEPNPT</sequence>
<dbReference type="Gene3D" id="1.20.1530.20">
    <property type="match status" value="1"/>
</dbReference>
<organism evidence="33 34">
    <name type="scientific">Pagothenia borchgrevinki</name>
    <name type="common">Bald rockcod</name>
    <name type="synonym">Trematomus borchgrevinki</name>
    <dbReference type="NCBI Taxonomy" id="8213"/>
    <lineage>
        <taxon>Eukaryota</taxon>
        <taxon>Metazoa</taxon>
        <taxon>Chordata</taxon>
        <taxon>Craniata</taxon>
        <taxon>Vertebrata</taxon>
        <taxon>Euteleostomi</taxon>
        <taxon>Actinopterygii</taxon>
        <taxon>Neopterygii</taxon>
        <taxon>Teleostei</taxon>
        <taxon>Neoteleostei</taxon>
        <taxon>Acanthomorphata</taxon>
        <taxon>Eupercaria</taxon>
        <taxon>Perciformes</taxon>
        <taxon>Notothenioidei</taxon>
        <taxon>Nototheniidae</taxon>
        <taxon>Pagothenia</taxon>
    </lineage>
</organism>
<dbReference type="GO" id="GO:0006814">
    <property type="term" value="P:sodium ion transport"/>
    <property type="evidence" value="ECO:0007669"/>
    <property type="project" value="UniProtKB-KW"/>
</dbReference>
<comment type="catalytic activity">
    <reaction evidence="14">
        <text>glycocholate(out) + 2 Na(+)(out) = glycocholate(in) + 2 Na(+)(in)</text>
        <dbReference type="Rhea" id="RHEA:71935"/>
        <dbReference type="ChEBI" id="CHEBI:29101"/>
        <dbReference type="ChEBI" id="CHEBI:29746"/>
    </reaction>
</comment>
<protein>
    <recommendedName>
        <fullName evidence="27">Hepatic sodium/bile acid cotransporter</fullName>
    </recommendedName>
    <alternativeName>
        <fullName evidence="29">Na(+)/bile acid cotransporter</fullName>
    </alternativeName>
    <alternativeName>
        <fullName evidence="28">Na(+)/taurocholate transport protein</fullName>
    </alternativeName>
    <alternativeName>
        <fullName evidence="30">Sodium/taurocholate cotransporting polypeptide</fullName>
    </alternativeName>
    <alternativeName>
        <fullName evidence="31">Solute carrier family 10 member 1</fullName>
    </alternativeName>
</protein>
<feature type="transmembrane region" description="Helical" evidence="32">
    <location>
        <begin position="104"/>
        <end position="124"/>
    </location>
</feature>
<reference evidence="33 34" key="2">
    <citation type="journal article" date="2024" name="G3 (Bethesda)">
        <title>The genome of the cryopelagic Antarctic bald notothen, Trematomus borchgrevinki.</title>
        <authorList>
            <person name="Rayamajhi N."/>
            <person name="Rivera-Colon A.G."/>
            <person name="Minhas B.F."/>
            <person name="Cheng C.C."/>
            <person name="Catchen J.M."/>
        </authorList>
    </citation>
    <scope>NUCLEOTIDE SEQUENCE [LARGE SCALE GENOMIC DNA]</scope>
    <source>
        <strain evidence="33">AGRC-2024</strain>
    </source>
</reference>
<evidence type="ECO:0000256" key="29">
    <source>
        <dbReference type="ARBA" id="ARBA00075246"/>
    </source>
</evidence>
<evidence type="ECO:0000256" key="26">
    <source>
        <dbReference type="ARBA" id="ARBA00056510"/>
    </source>
</evidence>
<feature type="transmembrane region" description="Helical" evidence="32">
    <location>
        <begin position="205"/>
        <end position="224"/>
    </location>
</feature>
<comment type="catalytic activity">
    <reaction evidence="18">
        <text>taurodeoxycholate(out) + 2 Na(+)(out) = taurodeoxycholate(in) + 2 Na(+)(in)</text>
        <dbReference type="Rhea" id="RHEA:72087"/>
        <dbReference type="ChEBI" id="CHEBI:29101"/>
        <dbReference type="ChEBI" id="CHEBI:36261"/>
    </reaction>
</comment>
<keyword evidence="34" id="KW-1185">Reference proteome</keyword>
<comment type="catalytic activity">
    <reaction evidence="15">
        <text>cholate(out) + 2 Na(+)(out) = cholate(in) + 2 Na(+)(in)</text>
        <dbReference type="Rhea" id="RHEA:71911"/>
        <dbReference type="ChEBI" id="CHEBI:29101"/>
        <dbReference type="ChEBI" id="CHEBI:29747"/>
    </reaction>
</comment>
<comment type="catalytic activity">
    <reaction evidence="22">
        <text>tauronorcholate(out) + 2 Na(+)(out) = tauronorcholate(in) + 2 Na(+)(in)</text>
        <dbReference type="Rhea" id="RHEA:71915"/>
        <dbReference type="ChEBI" id="CHEBI:29101"/>
        <dbReference type="ChEBI" id="CHEBI:191405"/>
    </reaction>
</comment>
<comment type="catalytic activity">
    <reaction evidence="20">
        <text>taurocholate(out) + 2 Na(+)(out) = taurocholate(in) + 2 Na(+)(in)</text>
        <dbReference type="Rhea" id="RHEA:71875"/>
        <dbReference type="ChEBI" id="CHEBI:29101"/>
        <dbReference type="ChEBI" id="CHEBI:36257"/>
    </reaction>
</comment>
<dbReference type="PANTHER" id="PTHR10361:SF40">
    <property type="entry name" value="HEPATIC SODIUM_BILE ACID COTRANSPORTER"/>
    <property type="match status" value="1"/>
</dbReference>
<feature type="transmembrane region" description="Helical" evidence="32">
    <location>
        <begin position="76"/>
        <end position="98"/>
    </location>
</feature>
<feature type="transmembrane region" description="Helical" evidence="32">
    <location>
        <begin position="136"/>
        <end position="157"/>
    </location>
</feature>
<comment type="similarity">
    <text evidence="2">Belongs to the bile acid:sodium symporter (BASS) (TC 2.A.28) family.</text>
</comment>
<evidence type="ECO:0000256" key="23">
    <source>
        <dbReference type="ARBA" id="ARBA00051799"/>
    </source>
</evidence>
<feature type="transmembrane region" description="Helical" evidence="32">
    <location>
        <begin position="42"/>
        <end position="64"/>
    </location>
</feature>
<gene>
    <name evidence="33" type="ORF">OYC64_008535</name>
</gene>
<evidence type="ECO:0000256" key="22">
    <source>
        <dbReference type="ARBA" id="ARBA00049276"/>
    </source>
</evidence>
<comment type="catalytic activity">
    <reaction evidence="24">
        <text>taurohyodeoxycholate(out) + 2 Na(+)(out) = taurohyodeoxycholate(in) + 2 Na(+)(in)</text>
        <dbReference type="Rhea" id="RHEA:72167"/>
        <dbReference type="ChEBI" id="CHEBI:29101"/>
        <dbReference type="ChEBI" id="CHEBI:191407"/>
    </reaction>
</comment>
<evidence type="ECO:0000256" key="16">
    <source>
        <dbReference type="ARBA" id="ARBA00047311"/>
    </source>
</evidence>
<dbReference type="GO" id="GO:0006869">
    <property type="term" value="P:lipid transport"/>
    <property type="evidence" value="ECO:0007669"/>
    <property type="project" value="UniProtKB-KW"/>
</dbReference>
<keyword evidence="9" id="KW-0445">Lipid transport</keyword>
<dbReference type="EMBL" id="JBIYXZ010002082">
    <property type="protein sequence ID" value="KAL3049075.1"/>
    <property type="molecule type" value="Genomic_DNA"/>
</dbReference>
<name>A0ABD2G638_PAGBO</name>
<keyword evidence="8" id="KW-0915">Sodium</keyword>
<keyword evidence="7 32" id="KW-1133">Transmembrane helix</keyword>
<dbReference type="FunFam" id="1.20.1530.20:FF:000016">
    <property type="entry name" value="Solute carrier family 10 member 1"/>
    <property type="match status" value="1"/>
</dbReference>
<evidence type="ECO:0000256" key="19">
    <source>
        <dbReference type="ARBA" id="ARBA00048013"/>
    </source>
</evidence>
<evidence type="ECO:0000256" key="8">
    <source>
        <dbReference type="ARBA" id="ARBA00023053"/>
    </source>
</evidence>
<comment type="catalytic activity">
    <reaction evidence="17">
        <text>tauroursodeoxycholate(out) + 2 Na(+)(out) = tauroursodeoxycholate(in) + 2 Na(+)(in)</text>
        <dbReference type="Rhea" id="RHEA:71927"/>
        <dbReference type="ChEBI" id="CHEBI:29101"/>
        <dbReference type="ChEBI" id="CHEBI:132028"/>
    </reaction>
</comment>
<evidence type="ECO:0000256" key="7">
    <source>
        <dbReference type="ARBA" id="ARBA00022989"/>
    </source>
</evidence>
<evidence type="ECO:0000256" key="6">
    <source>
        <dbReference type="ARBA" id="ARBA00022847"/>
    </source>
</evidence>
<comment type="catalytic activity">
    <reaction evidence="16">
        <text>tauroallocholate(out) + 2 Na(+)(out) = tauroallocholate(in) + 2 Na(+)(in)</text>
        <dbReference type="Rhea" id="RHEA:51840"/>
        <dbReference type="ChEBI" id="CHEBI:29101"/>
        <dbReference type="ChEBI" id="CHEBI:191406"/>
    </reaction>
</comment>
<comment type="subcellular location">
    <subcellularLocation>
        <location evidence="1">Cell membrane</location>
        <topology evidence="1">Multi-pass membrane protein</topology>
    </subcellularLocation>
</comment>
<evidence type="ECO:0000256" key="31">
    <source>
        <dbReference type="ARBA" id="ARBA00082917"/>
    </source>
</evidence>
<comment type="catalytic activity">
    <reaction evidence="21">
        <text>taurochenodeoxycholate(out) + 2 Na(+)(out) = taurochenodeoxycholate(in) + 2 Na(+)(in)</text>
        <dbReference type="Rhea" id="RHEA:71923"/>
        <dbReference type="ChEBI" id="CHEBI:9407"/>
        <dbReference type="ChEBI" id="CHEBI:29101"/>
    </reaction>
</comment>
<dbReference type="PANTHER" id="PTHR10361">
    <property type="entry name" value="SODIUM-BILE ACID COTRANSPORTER"/>
    <property type="match status" value="1"/>
</dbReference>
<evidence type="ECO:0000256" key="30">
    <source>
        <dbReference type="ARBA" id="ARBA00078029"/>
    </source>
</evidence>
<evidence type="ECO:0000256" key="20">
    <source>
        <dbReference type="ARBA" id="ARBA00048327"/>
    </source>
</evidence>
<keyword evidence="13" id="KW-0739">Sodium transport</keyword>
<dbReference type="Pfam" id="PF01758">
    <property type="entry name" value="SBF"/>
    <property type="match status" value="1"/>
</dbReference>
<evidence type="ECO:0000256" key="12">
    <source>
        <dbReference type="ARBA" id="ARBA00023180"/>
    </source>
</evidence>
<dbReference type="Proteomes" id="UP001619887">
    <property type="component" value="Unassembled WGS sequence"/>
</dbReference>
<evidence type="ECO:0000313" key="34">
    <source>
        <dbReference type="Proteomes" id="UP001619887"/>
    </source>
</evidence>
<evidence type="ECO:0000256" key="17">
    <source>
        <dbReference type="ARBA" id="ARBA00047596"/>
    </source>
</evidence>
<evidence type="ECO:0000256" key="24">
    <source>
        <dbReference type="ARBA" id="ARBA00052374"/>
    </source>
</evidence>
<evidence type="ECO:0000256" key="14">
    <source>
        <dbReference type="ARBA" id="ARBA00034215"/>
    </source>
</evidence>
<evidence type="ECO:0000256" key="15">
    <source>
        <dbReference type="ARBA" id="ARBA00034231"/>
    </source>
</evidence>
<evidence type="ECO:0000256" key="3">
    <source>
        <dbReference type="ARBA" id="ARBA00022448"/>
    </source>
</evidence>
<comment type="function">
    <text evidence="26">As a major transporter of conjugated bile salts from plasma into the hepatocyte, it plays a key role in the enterohepatic circulation of bile salts necessary for the solubilization and absorption of dietary fat and fat-soluble vitamins. It is strictly dependent on the extracellular presence of sodium. It exhibits broad substrate specificity and transports various bile acids, such as taurocholate, cholate, as well as non-bile acid organic compounds, such as estrone sulfate. Works collaboratively with the ileal transporter (NTCP2), the organic solute transporter (OST), and the bile salt export pump (BSEP), to ensure efficacious biological recycling of bile acids during enterohepatic circulation.</text>
</comment>
<dbReference type="InterPro" id="IPR004710">
    <property type="entry name" value="Bilac:Na_transpt"/>
</dbReference>
<dbReference type="GO" id="GO:0015293">
    <property type="term" value="F:symporter activity"/>
    <property type="evidence" value="ECO:0007669"/>
    <property type="project" value="UniProtKB-KW"/>
</dbReference>
<keyword evidence="4" id="KW-1003">Cell membrane</keyword>
<dbReference type="NCBIfam" id="TIGR00841">
    <property type="entry name" value="bass"/>
    <property type="match status" value="1"/>
</dbReference>
<comment type="catalytic activity">
    <reaction evidence="19">
        <text>tauro-beta-muricholate(out) + 2 Na(+)(out) = tauro-beta-muricholate(in) + 2 Na(+)(in)</text>
        <dbReference type="Rhea" id="RHEA:72179"/>
        <dbReference type="ChEBI" id="CHEBI:29101"/>
        <dbReference type="ChEBI" id="CHEBI:133064"/>
    </reaction>
</comment>